<evidence type="ECO:0000313" key="2">
    <source>
        <dbReference type="EMBL" id="RAK21748.1"/>
    </source>
</evidence>
<keyword evidence="1" id="KW-1133">Transmembrane helix</keyword>
<keyword evidence="1" id="KW-0472">Membrane</keyword>
<sequence>MKTLKIIIISIVIISIFALAFYREDTVNIEGTWEPEKIVLDNKILFPTKIDSLLRGIRSKHVVISEWNDSLYIVDGKERITSSFQIQKNKSGNHLIHLSSKEKSLNGTFNLKVDTLYTDSDSYEIKVNIQSKTSIIMFKKSLQIKPWKPQYPRRGAV</sequence>
<organism evidence="2 3">
    <name type="scientific">Flavobacterium aquaticum</name>
    <dbReference type="NCBI Taxonomy" id="1236486"/>
    <lineage>
        <taxon>Bacteria</taxon>
        <taxon>Pseudomonadati</taxon>
        <taxon>Bacteroidota</taxon>
        <taxon>Flavobacteriia</taxon>
        <taxon>Flavobacteriales</taxon>
        <taxon>Flavobacteriaceae</taxon>
        <taxon>Flavobacterium</taxon>
    </lineage>
</organism>
<keyword evidence="1" id="KW-0812">Transmembrane</keyword>
<evidence type="ECO:0000256" key="1">
    <source>
        <dbReference type="SAM" id="Phobius"/>
    </source>
</evidence>
<dbReference type="OrthoDB" id="1376616at2"/>
<keyword evidence="3" id="KW-1185">Reference proteome</keyword>
<dbReference type="RefSeq" id="WP_111567188.1">
    <property type="nucleotide sequence ID" value="NZ_QLMI01000005.1"/>
</dbReference>
<proteinExistence type="predicted"/>
<protein>
    <submittedName>
        <fullName evidence="2">Uncharacterized protein</fullName>
    </submittedName>
</protein>
<accession>A0A327YLA8</accession>
<dbReference type="EMBL" id="QLMI01000005">
    <property type="protein sequence ID" value="RAK21748.1"/>
    <property type="molecule type" value="Genomic_DNA"/>
</dbReference>
<gene>
    <name evidence="2" type="ORF">B0I03_105181</name>
</gene>
<name>A0A327YLA8_9FLAO</name>
<dbReference type="Proteomes" id="UP000249620">
    <property type="component" value="Unassembled WGS sequence"/>
</dbReference>
<reference evidence="2 3" key="1">
    <citation type="submission" date="2018-06" db="EMBL/GenBank/DDBJ databases">
        <title>Genomic Encyclopedia of Type Strains, Phase III (KMG-III): the genomes of soil and plant-associated and newly described type strains.</title>
        <authorList>
            <person name="Whitman W."/>
        </authorList>
    </citation>
    <scope>NUCLEOTIDE SEQUENCE [LARGE SCALE GENOMIC DNA]</scope>
    <source>
        <strain evidence="2 3">CGMCC 1.12398</strain>
    </source>
</reference>
<dbReference type="AlphaFoldDB" id="A0A327YLA8"/>
<comment type="caution">
    <text evidence="2">The sequence shown here is derived from an EMBL/GenBank/DDBJ whole genome shotgun (WGS) entry which is preliminary data.</text>
</comment>
<feature type="transmembrane region" description="Helical" evidence="1">
    <location>
        <begin position="6"/>
        <end position="22"/>
    </location>
</feature>
<evidence type="ECO:0000313" key="3">
    <source>
        <dbReference type="Proteomes" id="UP000249620"/>
    </source>
</evidence>